<feature type="region of interest" description="Disordered" evidence="1">
    <location>
        <begin position="124"/>
        <end position="147"/>
    </location>
</feature>
<proteinExistence type="predicted"/>
<keyword evidence="2" id="KW-1185">Reference proteome</keyword>
<dbReference type="Proteomes" id="UP000248484">
    <property type="component" value="Chromosome 8"/>
</dbReference>
<organism evidence="2 3">
    <name type="scientific">Physeter macrocephalus</name>
    <name type="common">Sperm whale</name>
    <name type="synonym">Physeter catodon</name>
    <dbReference type="NCBI Taxonomy" id="9755"/>
    <lineage>
        <taxon>Eukaryota</taxon>
        <taxon>Metazoa</taxon>
        <taxon>Chordata</taxon>
        <taxon>Craniata</taxon>
        <taxon>Vertebrata</taxon>
        <taxon>Euteleostomi</taxon>
        <taxon>Mammalia</taxon>
        <taxon>Eutheria</taxon>
        <taxon>Laurasiatheria</taxon>
        <taxon>Artiodactyla</taxon>
        <taxon>Whippomorpha</taxon>
        <taxon>Cetacea</taxon>
        <taxon>Odontoceti</taxon>
        <taxon>Physeteridae</taxon>
        <taxon>Physeter</taxon>
    </lineage>
</organism>
<sequence length="218" mass="23941">MDPGQPLMTDLLKGQWGNRRLVLEVPPLMDFSQSIPVYRNLELAPQYNATVSSRGPIPKSIIRSQEFFVDTIGNFKSKEAGVLEKIHKFRKKRRAGPALERRGERIASASRHSPILRHLGSLLGSSPALPSRRPPLRPETSLGGGSGYRGAFLTGTESSPSWGQKGRMNNFTRRVRAPGGVRRSWVCLSGSHRQAWMSDITALGSSSLCAVQPLKAQA</sequence>
<evidence type="ECO:0000313" key="2">
    <source>
        <dbReference type="Proteomes" id="UP000248484"/>
    </source>
</evidence>
<gene>
    <name evidence="3" type="primary">LOC102975608</name>
</gene>
<protein>
    <submittedName>
        <fullName evidence="3">Uncharacterized protein</fullName>
    </submittedName>
</protein>
<dbReference type="KEGG" id="pcad:102975608"/>
<dbReference type="GeneID" id="102975608"/>
<dbReference type="AlphaFoldDB" id="A0A9W2WUD9"/>
<accession>A0A9W2WUD9</accession>
<name>A0A9W2WUD9_PHYMC</name>
<evidence type="ECO:0000256" key="1">
    <source>
        <dbReference type="SAM" id="MobiDB-lite"/>
    </source>
</evidence>
<reference evidence="3" key="1">
    <citation type="submission" date="2025-08" db="UniProtKB">
        <authorList>
            <consortium name="RefSeq"/>
        </authorList>
    </citation>
    <scope>IDENTIFICATION</scope>
    <source>
        <tissue evidence="3">Muscle</tissue>
    </source>
</reference>
<dbReference type="RefSeq" id="XP_054942871.1">
    <property type="nucleotide sequence ID" value="XM_055086896.1"/>
</dbReference>
<evidence type="ECO:0000313" key="3">
    <source>
        <dbReference type="RefSeq" id="XP_054942871.1"/>
    </source>
</evidence>